<dbReference type="InterPro" id="IPR002110">
    <property type="entry name" value="Ankyrin_rpt"/>
</dbReference>
<evidence type="ECO:0000313" key="4">
    <source>
        <dbReference type="EMBL" id="PVV02456.1"/>
    </source>
</evidence>
<feature type="repeat" description="ANK" evidence="3">
    <location>
        <begin position="291"/>
        <end position="323"/>
    </location>
</feature>
<dbReference type="EMBL" id="MBFS01000454">
    <property type="protein sequence ID" value="PVV02456.1"/>
    <property type="molecule type" value="Genomic_DNA"/>
</dbReference>
<feature type="repeat" description="ANK" evidence="3">
    <location>
        <begin position="441"/>
        <end position="473"/>
    </location>
</feature>
<evidence type="ECO:0000313" key="5">
    <source>
        <dbReference type="Proteomes" id="UP000245609"/>
    </source>
</evidence>
<reference evidence="4 5" key="1">
    <citation type="journal article" date="2018" name="MBio">
        <title>Comparative Genomics Reveals the Core Gene Toolbox for the Fungus-Insect Symbiosis.</title>
        <authorList>
            <person name="Wang Y."/>
            <person name="Stata M."/>
            <person name="Wang W."/>
            <person name="Stajich J.E."/>
            <person name="White M.M."/>
            <person name="Moncalvo J.M."/>
        </authorList>
    </citation>
    <scope>NUCLEOTIDE SEQUENCE [LARGE SCALE GENOMIC DNA]</scope>
    <source>
        <strain evidence="4 5">SC-DP-2</strain>
    </source>
</reference>
<dbReference type="PROSITE" id="PS50088">
    <property type="entry name" value="ANK_REPEAT"/>
    <property type="match status" value="8"/>
</dbReference>
<sequence length="699" mass="78706">MLDSFPDSIIERIIVYSQNPCALLISKRFHRLAQSNFLRATFLLQKFGRKAIFSKIHQFAPYCSPPFTQNIALILLRTIVFNKNLDFPLLLYAVQNEWEEVVYVLINSFSILHNFETPIPIVKFHSATSIFYSTRNPTPCTAERIIDINRDAGRIISTSLSKKNFYILHLLLNAHKATPSQLVYNNLIFGIKNHPKLNLSSITPSIIQELFDSNNLHTISLFLKESSEFPCYDTILTNAVSRNIFWMVENSLENKADVHIEKDIAVRTAAKLGHLEILKLLLCYRANIHAVDDEALRLSSKFGHLATVKYLLARGANISSRDHEALNLASANGHLEIVKLLLEKDTGAHSEINEALRHASQKGHLDIVKYLLDQNADVCSADSNALILASENGHYSIVKLLSEHGANIHSNSDHALRLASKNGHYDIVQYLISKSADIHAQNDYSLQVAARNGYLEIVSCLLENGANVHADSDKSLASASRNGFFEIVQLLLLKDACLHAKDNRALIYAAGNGHLPIVKLLVENGAKVNTCDDKPLRIASKNGHADVVKYLLEKGAHVYAKDNYALKTASENGHTLIVKNILDHSQGDIIQINTALQIATQNGHCETVGLILKYREKICLKNKNDCFLASLVKACEFGHLDIVKLLVESGTDFRCHSYKALRKAEKNHHFEIVDYFLQKNKEEFWKLKSLYWFYKVLRL</sequence>
<keyword evidence="1" id="KW-0677">Repeat</keyword>
<dbReference type="OrthoDB" id="194358at2759"/>
<accession>A0A2T9ZCY9</accession>
<dbReference type="STRING" id="133381.A0A2T9ZCY9"/>
<evidence type="ECO:0000256" key="1">
    <source>
        <dbReference type="ARBA" id="ARBA00022737"/>
    </source>
</evidence>
<feature type="repeat" description="ANK" evidence="3">
    <location>
        <begin position="351"/>
        <end position="383"/>
    </location>
</feature>
<dbReference type="InterPro" id="IPR051165">
    <property type="entry name" value="Multifunctional_ANK_Repeat"/>
</dbReference>
<protein>
    <submittedName>
        <fullName evidence="4">Uncharacterized protein</fullName>
    </submittedName>
</protein>
<comment type="caution">
    <text evidence="4">The sequence shown here is derived from an EMBL/GenBank/DDBJ whole genome shotgun (WGS) entry which is preliminary data.</text>
</comment>
<dbReference type="PANTHER" id="PTHR24123">
    <property type="entry name" value="ANKYRIN REPEAT-CONTAINING"/>
    <property type="match status" value="1"/>
</dbReference>
<gene>
    <name evidence="4" type="ORF">BB560_003089</name>
</gene>
<dbReference type="InterPro" id="IPR036770">
    <property type="entry name" value="Ankyrin_rpt-contain_sf"/>
</dbReference>
<keyword evidence="5" id="KW-1185">Reference proteome</keyword>
<dbReference type="Pfam" id="PF00023">
    <property type="entry name" value="Ank"/>
    <property type="match status" value="2"/>
</dbReference>
<evidence type="ECO:0000256" key="3">
    <source>
        <dbReference type="PROSITE-ProRule" id="PRU00023"/>
    </source>
</evidence>
<dbReference type="SMART" id="SM00248">
    <property type="entry name" value="ANK"/>
    <property type="match status" value="13"/>
</dbReference>
<name>A0A2T9ZCY9_9FUNG</name>
<dbReference type="Proteomes" id="UP000245609">
    <property type="component" value="Unassembled WGS sequence"/>
</dbReference>
<evidence type="ECO:0000256" key="2">
    <source>
        <dbReference type="ARBA" id="ARBA00023043"/>
    </source>
</evidence>
<feature type="repeat" description="ANK" evidence="3">
    <location>
        <begin position="501"/>
        <end position="533"/>
    </location>
</feature>
<feature type="repeat" description="ANK" evidence="3">
    <location>
        <begin position="381"/>
        <end position="413"/>
    </location>
</feature>
<dbReference type="PROSITE" id="PS50297">
    <property type="entry name" value="ANK_REP_REGION"/>
    <property type="match status" value="5"/>
</dbReference>
<dbReference type="AlphaFoldDB" id="A0A2T9ZCY9"/>
<dbReference type="SUPFAM" id="SSF48403">
    <property type="entry name" value="Ankyrin repeat"/>
    <property type="match status" value="2"/>
</dbReference>
<proteinExistence type="predicted"/>
<feature type="repeat" description="ANK" evidence="3">
    <location>
        <begin position="411"/>
        <end position="443"/>
    </location>
</feature>
<dbReference type="Pfam" id="PF12796">
    <property type="entry name" value="Ank_2"/>
    <property type="match status" value="3"/>
</dbReference>
<feature type="repeat" description="ANK" evidence="3">
    <location>
        <begin position="261"/>
        <end position="293"/>
    </location>
</feature>
<keyword evidence="2 3" id="KW-0040">ANK repeat</keyword>
<organism evidence="4 5">
    <name type="scientific">Smittium megazygosporum</name>
    <dbReference type="NCBI Taxonomy" id="133381"/>
    <lineage>
        <taxon>Eukaryota</taxon>
        <taxon>Fungi</taxon>
        <taxon>Fungi incertae sedis</taxon>
        <taxon>Zoopagomycota</taxon>
        <taxon>Kickxellomycotina</taxon>
        <taxon>Harpellomycetes</taxon>
        <taxon>Harpellales</taxon>
        <taxon>Legeriomycetaceae</taxon>
        <taxon>Smittium</taxon>
    </lineage>
</organism>
<dbReference type="PANTHER" id="PTHR24123:SF33">
    <property type="entry name" value="PROTEIN HOS4"/>
    <property type="match status" value="1"/>
</dbReference>
<dbReference type="Gene3D" id="1.25.40.20">
    <property type="entry name" value="Ankyrin repeat-containing domain"/>
    <property type="match status" value="5"/>
</dbReference>
<feature type="repeat" description="ANK" evidence="3">
    <location>
        <begin position="531"/>
        <end position="563"/>
    </location>
</feature>